<dbReference type="InterPro" id="IPR057011">
    <property type="entry name" value="ULT1/2_SAND"/>
</dbReference>
<dbReference type="Gene3D" id="3.30.40.100">
    <property type="match status" value="1"/>
</dbReference>
<dbReference type="InterPro" id="IPR020533">
    <property type="entry name" value="Developmental_reg_ULTRAPETALA"/>
</dbReference>
<dbReference type="GO" id="GO:0005634">
    <property type="term" value="C:nucleus"/>
    <property type="evidence" value="ECO:0007669"/>
    <property type="project" value="TreeGrafter"/>
</dbReference>
<dbReference type="InterPro" id="IPR057012">
    <property type="entry name" value="ULT1/2_Znf"/>
</dbReference>
<dbReference type="PANTHER" id="PTHR34053:SF1">
    <property type="entry name" value="PROTEIN ULTRAPETALA 1"/>
    <property type="match status" value="1"/>
</dbReference>
<accession>A0AAV8D8U0</accession>
<dbReference type="AlphaFoldDB" id="A0AAV8D8U0"/>
<dbReference type="Pfam" id="PF23292">
    <property type="entry name" value="SAND_ULT1"/>
    <property type="match status" value="1"/>
</dbReference>
<dbReference type="PANTHER" id="PTHR34053">
    <property type="entry name" value="PROTEIN ULTRAPETALA 1"/>
    <property type="match status" value="1"/>
</dbReference>
<protein>
    <submittedName>
        <fullName evidence="2">Protein ULTRAPETALA 1</fullName>
    </submittedName>
</protein>
<keyword evidence="3" id="KW-1185">Reference proteome</keyword>
<evidence type="ECO:0000313" key="2">
    <source>
        <dbReference type="EMBL" id="KAJ4763591.1"/>
    </source>
</evidence>
<reference evidence="2" key="1">
    <citation type="submission" date="2022-08" db="EMBL/GenBank/DDBJ databases">
        <authorList>
            <person name="Marques A."/>
        </authorList>
    </citation>
    <scope>NUCLEOTIDE SEQUENCE</scope>
    <source>
        <strain evidence="2">RhyPub2mFocal</strain>
        <tissue evidence="2">Leaves</tissue>
    </source>
</reference>
<comment type="caution">
    <text evidence="2">The sequence shown here is derived from an EMBL/GenBank/DDBJ whole genome shotgun (WGS) entry which is preliminary data.</text>
</comment>
<proteinExistence type="predicted"/>
<dbReference type="EMBL" id="JAMFTS010000004">
    <property type="protein sequence ID" value="KAJ4763591.1"/>
    <property type="molecule type" value="Genomic_DNA"/>
</dbReference>
<dbReference type="Pfam" id="PF23293">
    <property type="entry name" value="zf_ULT1"/>
    <property type="match status" value="1"/>
</dbReference>
<dbReference type="InterPro" id="IPR000770">
    <property type="entry name" value="SAND_dom"/>
</dbReference>
<evidence type="ECO:0000313" key="3">
    <source>
        <dbReference type="Proteomes" id="UP001140206"/>
    </source>
</evidence>
<dbReference type="GO" id="GO:0003677">
    <property type="term" value="F:DNA binding"/>
    <property type="evidence" value="ECO:0007669"/>
    <property type="project" value="InterPro"/>
</dbReference>
<evidence type="ECO:0000259" key="1">
    <source>
        <dbReference type="PROSITE" id="PS50864"/>
    </source>
</evidence>
<sequence length="249" mass="28757">MMEELPKSSSRIVSQNAGKMDSVSVKFEDCANMFQESEVRDMYGFNNGDNFIEVICGCTSYRFGDTVGNLRVYSSGALEIKCECNPACNEVLKPTEFEKHALKETPGKWRNNIWVTVGGQKVPLSRTALLRYSTVKSKNRTYKRKVHRDEFVKCTKCGKRRRFVVLTEKKYREYHDAEINNNWECSRHPNDRFTCADKEERQSKRRARGCHRDNMCSGCTSCVCFGCKKCRFSDCNCQICIDFLKNADI</sequence>
<dbReference type="GO" id="GO:0005829">
    <property type="term" value="C:cytosol"/>
    <property type="evidence" value="ECO:0007669"/>
    <property type="project" value="TreeGrafter"/>
</dbReference>
<organism evidence="2 3">
    <name type="scientific">Rhynchospora pubera</name>
    <dbReference type="NCBI Taxonomy" id="906938"/>
    <lineage>
        <taxon>Eukaryota</taxon>
        <taxon>Viridiplantae</taxon>
        <taxon>Streptophyta</taxon>
        <taxon>Embryophyta</taxon>
        <taxon>Tracheophyta</taxon>
        <taxon>Spermatophyta</taxon>
        <taxon>Magnoliopsida</taxon>
        <taxon>Liliopsida</taxon>
        <taxon>Poales</taxon>
        <taxon>Cyperaceae</taxon>
        <taxon>Cyperoideae</taxon>
        <taxon>Rhynchosporeae</taxon>
        <taxon>Rhynchospora</taxon>
    </lineage>
</organism>
<dbReference type="Proteomes" id="UP001140206">
    <property type="component" value="Chromosome 4"/>
</dbReference>
<feature type="domain" description="SAND" evidence="1">
    <location>
        <begin position="37"/>
        <end position="136"/>
    </location>
</feature>
<name>A0AAV8D8U0_9POAL</name>
<dbReference type="PROSITE" id="PS50864">
    <property type="entry name" value="SAND"/>
    <property type="match status" value="1"/>
</dbReference>
<gene>
    <name evidence="2" type="ORF">LUZ62_073966</name>
</gene>